<name>A0A0F6QIB7_9NEOP</name>
<organism evidence="2">
    <name type="scientific">Liposcelis nr. bostrychophila AZ</name>
    <dbReference type="NCBI Taxonomy" id="1643344"/>
    <lineage>
        <taxon>Eukaryota</taxon>
        <taxon>Metazoa</taxon>
        <taxon>Ecdysozoa</taxon>
        <taxon>Arthropoda</taxon>
        <taxon>Hexapoda</taxon>
        <taxon>Insecta</taxon>
        <taxon>Pterygota</taxon>
        <taxon>Neoptera</taxon>
        <taxon>Paraneoptera</taxon>
        <taxon>Psocodea</taxon>
        <taxon>Troctomorpha</taxon>
        <taxon>Liposcelidetae</taxon>
        <taxon>Liposcelididae</taxon>
        <taxon>Liposcelis</taxon>
    </lineage>
</organism>
<proteinExistence type="predicted"/>
<evidence type="ECO:0000256" key="1">
    <source>
        <dbReference type="SAM" id="Phobius"/>
    </source>
</evidence>
<sequence length="52" mass="6328">MPQMAPSFWLTIFMITTFVSMIWFYSYFFCSFKVIKNTNINDNKVICNFWPI</sequence>
<reference evidence="2" key="1">
    <citation type="journal article" date="2015" name="Proc. Natl. Acad. Sci. U.S.A.">
        <title>Maternal transmission, sex ratio distortion, and mitochondria.</title>
        <authorList>
            <person name="Perlman S.J."/>
            <person name="Hodson C.N."/>
            <person name="Hamilton P.T."/>
            <person name="Opit G.P."/>
            <person name="Gowen B.E."/>
        </authorList>
    </citation>
    <scope>NUCLEOTIDE SEQUENCE</scope>
    <source>
        <strain evidence="2">Arizona</strain>
    </source>
</reference>
<keyword evidence="1" id="KW-1133">Transmembrane helix</keyword>
<keyword evidence="2" id="KW-0496">Mitochondrion</keyword>
<dbReference type="AlphaFoldDB" id="A0A0F6QIB7"/>
<dbReference type="EMBL" id="KP657691">
    <property type="protein sequence ID" value="AKE07176.1"/>
    <property type="molecule type" value="Genomic_DNA"/>
</dbReference>
<gene>
    <name evidence="2" type="primary">ATP8</name>
</gene>
<evidence type="ECO:0000313" key="2">
    <source>
        <dbReference type="EMBL" id="AKE07176.1"/>
    </source>
</evidence>
<accession>A0A0F6QIB7</accession>
<geneLocation type="mitochondrion" evidence="2"/>
<keyword evidence="1" id="KW-0812">Transmembrane</keyword>
<keyword evidence="1" id="KW-0472">Membrane</keyword>
<protein>
    <submittedName>
        <fullName evidence="2">ATP synthase F0 subunit 8</fullName>
    </submittedName>
</protein>
<feature type="transmembrane region" description="Helical" evidence="1">
    <location>
        <begin position="6"/>
        <end position="28"/>
    </location>
</feature>